<organism evidence="2 3">
    <name type="scientific">Marchantia polymorpha subsp. ruderalis</name>
    <dbReference type="NCBI Taxonomy" id="1480154"/>
    <lineage>
        <taxon>Eukaryota</taxon>
        <taxon>Viridiplantae</taxon>
        <taxon>Streptophyta</taxon>
        <taxon>Embryophyta</taxon>
        <taxon>Marchantiophyta</taxon>
        <taxon>Marchantiopsida</taxon>
        <taxon>Marchantiidae</taxon>
        <taxon>Marchantiales</taxon>
        <taxon>Marchantiaceae</taxon>
        <taxon>Marchantia</taxon>
    </lineage>
</organism>
<accession>A0A176VTZ6</accession>
<protein>
    <submittedName>
        <fullName evidence="2">Uncharacterized protein</fullName>
    </submittedName>
</protein>
<gene>
    <name evidence="2" type="ORF">AXG93_3340s1090</name>
</gene>
<dbReference type="Proteomes" id="UP000077202">
    <property type="component" value="Unassembled WGS sequence"/>
</dbReference>
<dbReference type="EMBL" id="LVLJ01002769">
    <property type="protein sequence ID" value="OAE23782.1"/>
    <property type="molecule type" value="Genomic_DNA"/>
</dbReference>
<comment type="caution">
    <text evidence="2">The sequence shown here is derived from an EMBL/GenBank/DDBJ whole genome shotgun (WGS) entry which is preliminary data.</text>
</comment>
<dbReference type="AlphaFoldDB" id="A0A176VTZ6"/>
<keyword evidence="3" id="KW-1185">Reference proteome</keyword>
<evidence type="ECO:0000313" key="2">
    <source>
        <dbReference type="EMBL" id="OAE23782.1"/>
    </source>
</evidence>
<feature type="compositionally biased region" description="Polar residues" evidence="1">
    <location>
        <begin position="38"/>
        <end position="51"/>
    </location>
</feature>
<proteinExistence type="predicted"/>
<evidence type="ECO:0000256" key="1">
    <source>
        <dbReference type="SAM" id="MobiDB-lite"/>
    </source>
</evidence>
<feature type="region of interest" description="Disordered" evidence="1">
    <location>
        <begin position="29"/>
        <end position="59"/>
    </location>
</feature>
<reference evidence="2" key="1">
    <citation type="submission" date="2016-03" db="EMBL/GenBank/DDBJ databases">
        <title>Mechanisms controlling the formation of the plant cell surface in tip-growing cells are functionally conserved among land plants.</title>
        <authorList>
            <person name="Honkanen S."/>
            <person name="Jones V.A."/>
            <person name="Morieri G."/>
            <person name="Champion C."/>
            <person name="Hetherington A.J."/>
            <person name="Kelly S."/>
            <person name="Saint-Marcoux D."/>
            <person name="Proust H."/>
            <person name="Prescott H."/>
            <person name="Dolan L."/>
        </authorList>
    </citation>
    <scope>NUCLEOTIDE SEQUENCE [LARGE SCALE GENOMIC DNA]</scope>
    <source>
        <tissue evidence="2">Whole gametophyte</tissue>
    </source>
</reference>
<evidence type="ECO:0000313" key="3">
    <source>
        <dbReference type="Proteomes" id="UP000077202"/>
    </source>
</evidence>
<name>A0A176VTZ6_MARPO</name>
<sequence>MLGLGAVLTQCDDEGKEFVVAYACRSNNAAESREDHLTSYSSQRVDGQSSDLEVEDGGMDQRDVHDDALVLEFLRTNMVSGTMDAKERDCVQQLVSRCMVCDRVRASFNAPTPHYIPYLSWDRVTVGV</sequence>